<feature type="region of interest" description="Disordered" evidence="7">
    <location>
        <begin position="38"/>
        <end position="70"/>
    </location>
</feature>
<dbReference type="PANTHER" id="PTHR34093:SF1">
    <property type="entry name" value="CHLORIDE CHANNEL CLIC-LIKE PROTEIN 1"/>
    <property type="match status" value="1"/>
</dbReference>
<evidence type="ECO:0000256" key="9">
    <source>
        <dbReference type="SAM" id="SignalP"/>
    </source>
</evidence>
<dbReference type="AlphaFoldDB" id="A0AAX7U0B2"/>
<sequence>MLLIALLCNLLLTAVGQEEESKWVDPYDMTMYDATTKRMRKPTEPASCDNLGTERQEYNQDSSQTEPSPCNKQVEELEGQIEDHKKTIERISQQPTCSPVFKRFLSRLLKAIQRAGVPSDSTDVFYDAKLKMSKQAMEEIQAHLESEDSCRPGALDKAISQILVDVKPHDYGAWKWPFEDTFGVELHTLLKIVLFILVILVIIMLQLRTKISWFVLFQQLFAVCLFVSVIWNWFYLYKLAFAEHQSNILKMENFNAKCTGVEKMDWIDSLKEWFRSTWTLQDDPCKRYYEVLIVDPLLLVSPIKAILFTITTFITEPLKYFGQGFSEFLRVLLKDLPVTLQIPVLLTTMPATVVKPVTLFTL</sequence>
<proteinExistence type="inferred from homology"/>
<dbReference type="Pfam" id="PF05934">
    <property type="entry name" value="MCLC"/>
    <property type="match status" value="1"/>
</dbReference>
<evidence type="ECO:0000313" key="10">
    <source>
        <dbReference type="Ensembl" id="ENSACLP00000062232.1"/>
    </source>
</evidence>
<evidence type="ECO:0000256" key="1">
    <source>
        <dbReference type="ARBA" id="ARBA00004141"/>
    </source>
</evidence>
<name>A0AAX7U0B2_ASTCA</name>
<organism evidence="10 11">
    <name type="scientific">Astatotilapia calliptera</name>
    <name type="common">Eastern happy</name>
    <name type="synonym">Chromis callipterus</name>
    <dbReference type="NCBI Taxonomy" id="8154"/>
    <lineage>
        <taxon>Eukaryota</taxon>
        <taxon>Metazoa</taxon>
        <taxon>Chordata</taxon>
        <taxon>Craniata</taxon>
        <taxon>Vertebrata</taxon>
        <taxon>Euteleostomi</taxon>
        <taxon>Actinopterygii</taxon>
        <taxon>Neopterygii</taxon>
        <taxon>Teleostei</taxon>
        <taxon>Neoteleostei</taxon>
        <taxon>Acanthomorphata</taxon>
        <taxon>Ovalentaria</taxon>
        <taxon>Cichlomorphae</taxon>
        <taxon>Cichliformes</taxon>
        <taxon>Cichlidae</taxon>
        <taxon>African cichlids</taxon>
        <taxon>Pseudocrenilabrinae</taxon>
        <taxon>Haplochromini</taxon>
        <taxon>Astatotilapia</taxon>
    </lineage>
</organism>
<evidence type="ECO:0000256" key="2">
    <source>
        <dbReference type="ARBA" id="ARBA00005944"/>
    </source>
</evidence>
<keyword evidence="6 8" id="KW-0472">Membrane</keyword>
<keyword evidence="9" id="KW-0732">Signal</keyword>
<evidence type="ECO:0000256" key="8">
    <source>
        <dbReference type="SAM" id="Phobius"/>
    </source>
</evidence>
<keyword evidence="4 8" id="KW-0812">Transmembrane</keyword>
<feature type="signal peptide" evidence="9">
    <location>
        <begin position="1"/>
        <end position="16"/>
    </location>
</feature>
<evidence type="ECO:0000256" key="7">
    <source>
        <dbReference type="SAM" id="MobiDB-lite"/>
    </source>
</evidence>
<feature type="transmembrane region" description="Helical" evidence="8">
    <location>
        <begin position="189"/>
        <end position="207"/>
    </location>
</feature>
<dbReference type="GO" id="GO:0005254">
    <property type="term" value="F:chloride channel activity"/>
    <property type="evidence" value="ECO:0007669"/>
    <property type="project" value="TreeGrafter"/>
</dbReference>
<dbReference type="PANTHER" id="PTHR34093">
    <property type="entry name" value="CHLORIDE CHANNEL CLIC-LIKE PROTEIN 1"/>
    <property type="match status" value="1"/>
</dbReference>
<evidence type="ECO:0000256" key="5">
    <source>
        <dbReference type="ARBA" id="ARBA00022989"/>
    </source>
</evidence>
<evidence type="ECO:0000313" key="11">
    <source>
        <dbReference type="Proteomes" id="UP000265100"/>
    </source>
</evidence>
<keyword evidence="11" id="KW-1185">Reference proteome</keyword>
<protein>
    <recommendedName>
        <fullName evidence="3">Chloride channel CLIC-like protein 1</fullName>
    </recommendedName>
</protein>
<gene>
    <name evidence="10" type="primary">CLCC1</name>
</gene>
<accession>A0AAX7U0B2</accession>
<dbReference type="InterPro" id="IPR009231">
    <property type="entry name" value="Chloride_chnl_CLIC-like"/>
</dbReference>
<reference evidence="10 11" key="1">
    <citation type="submission" date="2018-05" db="EMBL/GenBank/DDBJ databases">
        <authorList>
            <person name="Datahose"/>
        </authorList>
    </citation>
    <scope>NUCLEOTIDE SEQUENCE</scope>
</reference>
<reference evidence="10" key="3">
    <citation type="submission" date="2025-08" db="UniProtKB">
        <authorList>
            <consortium name="Ensembl"/>
        </authorList>
    </citation>
    <scope>IDENTIFICATION</scope>
</reference>
<dbReference type="Proteomes" id="UP000265100">
    <property type="component" value="Chromosome 15"/>
</dbReference>
<keyword evidence="5 8" id="KW-1133">Transmembrane helix</keyword>
<feature type="chain" id="PRO_5044185933" description="Chloride channel CLIC-like protein 1" evidence="9">
    <location>
        <begin position="17"/>
        <end position="362"/>
    </location>
</feature>
<feature type="compositionally biased region" description="Polar residues" evidence="7">
    <location>
        <begin position="59"/>
        <end position="70"/>
    </location>
</feature>
<evidence type="ECO:0000256" key="3">
    <source>
        <dbReference type="ARBA" id="ARBA00015571"/>
    </source>
</evidence>
<feature type="transmembrane region" description="Helical" evidence="8">
    <location>
        <begin position="214"/>
        <end position="236"/>
    </location>
</feature>
<dbReference type="GeneTree" id="ENSGT00940000165672"/>
<dbReference type="Ensembl" id="ENSACLT00000089080.1">
    <property type="protein sequence ID" value="ENSACLP00000062232.1"/>
    <property type="gene ID" value="ENSACLG00000002024.2"/>
</dbReference>
<reference evidence="10" key="4">
    <citation type="submission" date="2025-09" db="UniProtKB">
        <authorList>
            <consortium name="Ensembl"/>
        </authorList>
    </citation>
    <scope>IDENTIFICATION</scope>
</reference>
<comment type="similarity">
    <text evidence="2">Belongs to the chloride channel MCLC family.</text>
</comment>
<reference evidence="11" key="2">
    <citation type="submission" date="2023-03" db="EMBL/GenBank/DDBJ databases">
        <authorList>
            <consortium name="Wellcome Sanger Institute Data Sharing"/>
        </authorList>
    </citation>
    <scope>NUCLEOTIDE SEQUENCE [LARGE SCALE GENOMIC DNA]</scope>
</reference>
<dbReference type="GO" id="GO:0005783">
    <property type="term" value="C:endoplasmic reticulum"/>
    <property type="evidence" value="ECO:0007669"/>
    <property type="project" value="TreeGrafter"/>
</dbReference>
<evidence type="ECO:0000256" key="4">
    <source>
        <dbReference type="ARBA" id="ARBA00022692"/>
    </source>
</evidence>
<dbReference type="GO" id="GO:0016020">
    <property type="term" value="C:membrane"/>
    <property type="evidence" value="ECO:0007669"/>
    <property type="project" value="UniProtKB-SubCell"/>
</dbReference>
<comment type="subcellular location">
    <subcellularLocation>
        <location evidence="1">Membrane</location>
        <topology evidence="1">Multi-pass membrane protein</topology>
    </subcellularLocation>
</comment>
<evidence type="ECO:0000256" key="6">
    <source>
        <dbReference type="ARBA" id="ARBA00023136"/>
    </source>
</evidence>